<sequence length="134" mass="13546">MAVPHCSISCSVQMHQERGQSTFTPKITSTSCSLAPQEAEALPVTGEGADGTADVCPEQCCSGATDCSIVLSSVLLVHSWPPRLSQLLGGCTGPTLGSGAFGCSPTSCAPTTHPLGSHKVTPSMAVCWLGASGQ</sequence>
<name>A0AAV2JPY1_KNICA</name>
<accession>A0AAV2JPY1</accession>
<evidence type="ECO:0000313" key="2">
    <source>
        <dbReference type="Proteomes" id="UP001497482"/>
    </source>
</evidence>
<organism evidence="1 2">
    <name type="scientific">Knipowitschia caucasica</name>
    <name type="common">Caucasian dwarf goby</name>
    <name type="synonym">Pomatoschistus caucasicus</name>
    <dbReference type="NCBI Taxonomy" id="637954"/>
    <lineage>
        <taxon>Eukaryota</taxon>
        <taxon>Metazoa</taxon>
        <taxon>Chordata</taxon>
        <taxon>Craniata</taxon>
        <taxon>Vertebrata</taxon>
        <taxon>Euteleostomi</taxon>
        <taxon>Actinopterygii</taxon>
        <taxon>Neopterygii</taxon>
        <taxon>Teleostei</taxon>
        <taxon>Neoteleostei</taxon>
        <taxon>Acanthomorphata</taxon>
        <taxon>Gobiaria</taxon>
        <taxon>Gobiiformes</taxon>
        <taxon>Gobioidei</taxon>
        <taxon>Gobiidae</taxon>
        <taxon>Gobiinae</taxon>
        <taxon>Knipowitschia</taxon>
    </lineage>
</organism>
<gene>
    <name evidence="1" type="ORF">KC01_LOCUS10623</name>
</gene>
<evidence type="ECO:0000313" key="1">
    <source>
        <dbReference type="EMBL" id="CAL1579602.1"/>
    </source>
</evidence>
<protein>
    <submittedName>
        <fullName evidence="1">Uncharacterized protein</fullName>
    </submittedName>
</protein>
<proteinExistence type="predicted"/>
<dbReference type="Proteomes" id="UP001497482">
    <property type="component" value="Chromosome 14"/>
</dbReference>
<dbReference type="EMBL" id="OZ035836">
    <property type="protein sequence ID" value="CAL1579602.1"/>
    <property type="molecule type" value="Genomic_DNA"/>
</dbReference>
<keyword evidence="2" id="KW-1185">Reference proteome</keyword>
<reference evidence="1 2" key="1">
    <citation type="submission" date="2024-04" db="EMBL/GenBank/DDBJ databases">
        <authorList>
            <person name="Waldvogel A.-M."/>
            <person name="Schoenle A."/>
        </authorList>
    </citation>
    <scope>NUCLEOTIDE SEQUENCE [LARGE SCALE GENOMIC DNA]</scope>
</reference>
<dbReference type="AlphaFoldDB" id="A0AAV2JPY1"/>